<dbReference type="GO" id="GO:0006865">
    <property type="term" value="P:amino acid transport"/>
    <property type="evidence" value="ECO:0007669"/>
    <property type="project" value="UniProtKB-KW"/>
</dbReference>
<feature type="transmembrane region" description="Helical" evidence="9">
    <location>
        <begin position="268"/>
        <end position="287"/>
    </location>
</feature>
<dbReference type="OrthoDB" id="9807115at2"/>
<keyword evidence="2" id="KW-0813">Transport</keyword>
<keyword evidence="3" id="KW-1003">Cell membrane</keyword>
<dbReference type="GO" id="GO:0022857">
    <property type="term" value="F:transmembrane transporter activity"/>
    <property type="evidence" value="ECO:0007669"/>
    <property type="project" value="InterPro"/>
</dbReference>
<keyword evidence="4 9" id="KW-0812">Transmembrane</keyword>
<evidence type="ECO:0000256" key="8">
    <source>
        <dbReference type="ARBA" id="ARBA00037998"/>
    </source>
</evidence>
<feature type="transmembrane region" description="Helical" evidence="9">
    <location>
        <begin position="193"/>
        <end position="214"/>
    </location>
</feature>
<dbReference type="GO" id="GO:0005886">
    <property type="term" value="C:plasma membrane"/>
    <property type="evidence" value="ECO:0007669"/>
    <property type="project" value="UniProtKB-SubCell"/>
</dbReference>
<dbReference type="InterPro" id="IPR001851">
    <property type="entry name" value="ABC_transp_permease"/>
</dbReference>
<feature type="transmembrane region" description="Helical" evidence="9">
    <location>
        <begin position="95"/>
        <end position="116"/>
    </location>
</feature>
<dbReference type="Proteomes" id="UP000199411">
    <property type="component" value="Unassembled WGS sequence"/>
</dbReference>
<keyword evidence="7 9" id="KW-0472">Membrane</keyword>
<keyword evidence="6 9" id="KW-1133">Transmembrane helix</keyword>
<sequence>MELFFYALISGILYGIFFALVGIGLNLIFGVMRMVNLAHGDFIMLGAFGAWLAYSKLNMNPLLAIPIEVLIFMIIGFGVYYAFVPRLSKSRDPEMLSFILFFGIAQIIEALAIFAFGNNQKSIPFSTLGKGSISILSQSIPFSWVVSAAISLIMIGFVYYYLYFTRTGYATRAIMSSPEEASSVGIDVSKISAFAMGIGLSLAAIAGVLAPFMIGSIDPSIGASLTTTSFAIVVIGSLGNPIGTILGGIIYGLAMMFMQTYLASWTNLVPYVILILILLVKPSGLLGKKVRNA</sequence>
<evidence type="ECO:0000313" key="11">
    <source>
        <dbReference type="Proteomes" id="UP000199411"/>
    </source>
</evidence>
<feature type="transmembrane region" description="Helical" evidence="9">
    <location>
        <begin position="60"/>
        <end position="83"/>
    </location>
</feature>
<evidence type="ECO:0000256" key="1">
    <source>
        <dbReference type="ARBA" id="ARBA00004651"/>
    </source>
</evidence>
<evidence type="ECO:0000256" key="5">
    <source>
        <dbReference type="ARBA" id="ARBA00022970"/>
    </source>
</evidence>
<gene>
    <name evidence="10" type="ORF">SAMN05660835_01294</name>
</gene>
<feature type="transmembrane region" description="Helical" evidence="9">
    <location>
        <begin position="142"/>
        <end position="162"/>
    </location>
</feature>
<protein>
    <submittedName>
        <fullName evidence="10">Amino acid/amide ABC transporter membrane protein 1, HAAT family (TC 3.A.1.4.-)</fullName>
    </submittedName>
</protein>
<accession>A0A1G6P2Z7</accession>
<dbReference type="PANTHER" id="PTHR11795">
    <property type="entry name" value="BRANCHED-CHAIN AMINO ACID TRANSPORT SYSTEM PERMEASE PROTEIN LIVH"/>
    <property type="match status" value="1"/>
</dbReference>
<evidence type="ECO:0000256" key="2">
    <source>
        <dbReference type="ARBA" id="ARBA00022448"/>
    </source>
</evidence>
<evidence type="ECO:0000313" key="10">
    <source>
        <dbReference type="EMBL" id="SDC73797.1"/>
    </source>
</evidence>
<evidence type="ECO:0000256" key="4">
    <source>
        <dbReference type="ARBA" id="ARBA00022692"/>
    </source>
</evidence>
<dbReference type="EMBL" id="FMYU01000008">
    <property type="protein sequence ID" value="SDC73797.1"/>
    <property type="molecule type" value="Genomic_DNA"/>
</dbReference>
<dbReference type="AlphaFoldDB" id="A0A1G6P2Z7"/>
<keyword evidence="5" id="KW-0029">Amino-acid transport</keyword>
<dbReference type="RefSeq" id="WP_092129037.1">
    <property type="nucleotide sequence ID" value="NZ_FMYU01000008.1"/>
</dbReference>
<feature type="transmembrane region" description="Helical" evidence="9">
    <location>
        <begin position="36"/>
        <end position="54"/>
    </location>
</feature>
<evidence type="ECO:0000256" key="9">
    <source>
        <dbReference type="SAM" id="Phobius"/>
    </source>
</evidence>
<dbReference type="CDD" id="cd06582">
    <property type="entry name" value="TM_PBP1_LivH_like"/>
    <property type="match status" value="1"/>
</dbReference>
<dbReference type="InterPro" id="IPR052157">
    <property type="entry name" value="BCAA_transport_permease"/>
</dbReference>
<reference evidence="11" key="1">
    <citation type="submission" date="2016-10" db="EMBL/GenBank/DDBJ databases">
        <authorList>
            <person name="Varghese N."/>
            <person name="Submissions S."/>
        </authorList>
    </citation>
    <scope>NUCLEOTIDE SEQUENCE [LARGE SCALE GENOMIC DNA]</scope>
    <source>
        <strain evidence="11">DSM 8415</strain>
    </source>
</reference>
<proteinExistence type="inferred from homology"/>
<comment type="similarity">
    <text evidence="8">Belongs to the binding-protein-dependent transport system permease family. LivHM subfamily.</text>
</comment>
<feature type="transmembrane region" description="Helical" evidence="9">
    <location>
        <begin position="6"/>
        <end position="29"/>
    </location>
</feature>
<evidence type="ECO:0000256" key="6">
    <source>
        <dbReference type="ARBA" id="ARBA00022989"/>
    </source>
</evidence>
<evidence type="ECO:0000256" key="7">
    <source>
        <dbReference type="ARBA" id="ARBA00023136"/>
    </source>
</evidence>
<name>A0A1G6P2Z7_9BACT</name>
<dbReference type="Pfam" id="PF02653">
    <property type="entry name" value="BPD_transp_2"/>
    <property type="match status" value="1"/>
</dbReference>
<comment type="subcellular location">
    <subcellularLocation>
        <location evidence="1">Cell membrane</location>
        <topology evidence="1">Multi-pass membrane protein</topology>
    </subcellularLocation>
</comment>
<dbReference type="PANTHER" id="PTHR11795:SF445">
    <property type="entry name" value="AMINO ACID ABC TRANSPORTER PERMEASE PROTEIN"/>
    <property type="match status" value="1"/>
</dbReference>
<evidence type="ECO:0000256" key="3">
    <source>
        <dbReference type="ARBA" id="ARBA00022475"/>
    </source>
</evidence>
<organism evidence="10 11">
    <name type="scientific">Desulfurella multipotens</name>
    <dbReference type="NCBI Taxonomy" id="79269"/>
    <lineage>
        <taxon>Bacteria</taxon>
        <taxon>Pseudomonadati</taxon>
        <taxon>Campylobacterota</taxon>
        <taxon>Desulfurellia</taxon>
        <taxon>Desulfurellales</taxon>
        <taxon>Desulfurellaceae</taxon>
        <taxon>Desulfurella</taxon>
    </lineage>
</organism>
<keyword evidence="11" id="KW-1185">Reference proteome</keyword>